<dbReference type="Proteomes" id="UP000271162">
    <property type="component" value="Unassembled WGS sequence"/>
</dbReference>
<sequence>MDILILSLIACSPGNCRRRRAKSIQISSRSCYSYSLIASCPTTAISSNTE</sequence>
<dbReference type="EMBL" id="UYSL01019985">
    <property type="protein sequence ID" value="VDL71864.1"/>
    <property type="molecule type" value="Genomic_DNA"/>
</dbReference>
<proteinExistence type="predicted"/>
<dbReference type="WBParaSite" id="NBR_0000827401-mRNA-1">
    <property type="protein sequence ID" value="NBR_0000827401-mRNA-1"/>
    <property type="gene ID" value="NBR_0000827401"/>
</dbReference>
<reference evidence="1 2" key="2">
    <citation type="submission" date="2018-11" db="EMBL/GenBank/DDBJ databases">
        <authorList>
            <consortium name="Pathogen Informatics"/>
        </authorList>
    </citation>
    <scope>NUCLEOTIDE SEQUENCE [LARGE SCALE GENOMIC DNA]</scope>
</reference>
<evidence type="ECO:0000313" key="2">
    <source>
        <dbReference type="Proteomes" id="UP000271162"/>
    </source>
</evidence>
<keyword evidence="2" id="KW-1185">Reference proteome</keyword>
<organism evidence="3">
    <name type="scientific">Nippostrongylus brasiliensis</name>
    <name type="common">Rat hookworm</name>
    <dbReference type="NCBI Taxonomy" id="27835"/>
    <lineage>
        <taxon>Eukaryota</taxon>
        <taxon>Metazoa</taxon>
        <taxon>Ecdysozoa</taxon>
        <taxon>Nematoda</taxon>
        <taxon>Chromadorea</taxon>
        <taxon>Rhabditida</taxon>
        <taxon>Rhabditina</taxon>
        <taxon>Rhabditomorpha</taxon>
        <taxon>Strongyloidea</taxon>
        <taxon>Heligmosomidae</taxon>
        <taxon>Nippostrongylus</taxon>
    </lineage>
</organism>
<evidence type="ECO:0000313" key="3">
    <source>
        <dbReference type="WBParaSite" id="NBR_0000827401-mRNA-1"/>
    </source>
</evidence>
<name>A0A0N4XYU0_NIPBR</name>
<protein>
    <submittedName>
        <fullName evidence="1 3">Uncharacterized protein</fullName>
    </submittedName>
</protein>
<accession>A0A0N4XYU0</accession>
<reference evidence="3" key="1">
    <citation type="submission" date="2017-02" db="UniProtKB">
        <authorList>
            <consortium name="WormBaseParasite"/>
        </authorList>
    </citation>
    <scope>IDENTIFICATION</scope>
</reference>
<evidence type="ECO:0000313" key="1">
    <source>
        <dbReference type="EMBL" id="VDL71864.1"/>
    </source>
</evidence>
<gene>
    <name evidence="1" type="ORF">NBR_LOCUS8275</name>
</gene>
<dbReference type="AlphaFoldDB" id="A0A0N4XYU0"/>